<dbReference type="InterPro" id="IPR035985">
    <property type="entry name" value="Ubiquitin-activating_enz"/>
</dbReference>
<dbReference type="Pfam" id="PF08825">
    <property type="entry name" value="E2_bind"/>
    <property type="match status" value="1"/>
</dbReference>
<evidence type="ECO:0000256" key="8">
    <source>
        <dbReference type="ARBA" id="ARBA00023624"/>
    </source>
</evidence>
<dbReference type="GO" id="GO:0005737">
    <property type="term" value="C:cytoplasm"/>
    <property type="evidence" value="ECO:0007669"/>
    <property type="project" value="TreeGrafter"/>
</dbReference>
<dbReference type="Gene3D" id="3.10.290.20">
    <property type="entry name" value="Ubiquitin-like 2 activating enzyme e1b. Chain: B, domain 3"/>
    <property type="match status" value="1"/>
</dbReference>
<comment type="catalytic activity">
    <reaction evidence="9 11">
        <text>ATP + [NEDD8 protein] + [E1 NEDD8-activating enzyme]-L-cysteine = AMP + diphosphate + [E1 NEDD8-activating enzyme]-S-[NEDD8 protein]-yl-L-cysteine.</text>
        <dbReference type="EC" id="6.2.1.64"/>
    </reaction>
</comment>
<feature type="active site" description="Glycyl thioester intermediate" evidence="10">
    <location>
        <position position="215"/>
    </location>
</feature>
<dbReference type="SUPFAM" id="SSF69572">
    <property type="entry name" value="Activating enzymes of the ubiquitin-like proteins"/>
    <property type="match status" value="1"/>
</dbReference>
<dbReference type="Proteomes" id="UP000276991">
    <property type="component" value="Unassembled WGS sequence"/>
</dbReference>
<dbReference type="InterPro" id="IPR023318">
    <property type="entry name" value="Ub_act_enz_dom_a_sf"/>
</dbReference>
<keyword evidence="4 11" id="KW-0436">Ligase</keyword>
<dbReference type="GO" id="GO:0005524">
    <property type="term" value="F:ATP binding"/>
    <property type="evidence" value="ECO:0007669"/>
    <property type="project" value="UniProtKB-UniRule"/>
</dbReference>
<dbReference type="UniPathway" id="UPA00885"/>
<comment type="similarity">
    <text evidence="2 11">Belongs to the ubiquitin-activating E1 family. UBA3 subfamily.</text>
</comment>
<dbReference type="GO" id="GO:0019781">
    <property type="term" value="F:NEDD8 activating enzyme activity"/>
    <property type="evidence" value="ECO:0007669"/>
    <property type="project" value="UniProtKB-UniRule"/>
</dbReference>
<dbReference type="FunFam" id="1.10.10.520:FF:000001">
    <property type="entry name" value="NEDD8-activating enzyme E1 catalytic subunit"/>
    <property type="match status" value="1"/>
</dbReference>
<evidence type="ECO:0000256" key="9">
    <source>
        <dbReference type="ARBA" id="ARBA00024626"/>
    </source>
</evidence>
<dbReference type="Gene3D" id="1.10.10.520">
    <property type="entry name" value="Ubiquitin activating enzymes (Uba3). Chain: B, domain 2"/>
    <property type="match status" value="1"/>
</dbReference>
<dbReference type="PANTHER" id="PTHR10953">
    <property type="entry name" value="UBIQUITIN-ACTIVATING ENZYME E1"/>
    <property type="match status" value="1"/>
</dbReference>
<dbReference type="SMART" id="SM01181">
    <property type="entry name" value="E2_bind"/>
    <property type="match status" value="1"/>
</dbReference>
<sequence length="437" mass="48999">MEEVSFDKFRNERWRDLRRLTDGKSVFAHPAFEPGMQNLETVQNCHVLVVGAGGLGCELLKDLALSGFRKIEIIDMDTIELSNLNRQFLFRETDVGKSKAEIAAAFIRKRIPDCPVVAIKMTSSTGRSTLLFVAWILSLQEGGLMLNWLDFLICFTELVSLVEFDSDGNPTGIIPLIDGGTEGFKGNSRIILPTMTACIECTIDLYPPQITFPMCTIANTPRLPEHCIEYVKVIQWHTDKPFNGEAMDADNMEHVEWVFKAALKRANRYNIKGVDLRLTKGVLKRIIPAVASTNAVIAASCALEALKLASNISCPMQNYLNFTNIEGAFVGVVELEKRQNCLVCGEQAQYIDIPANKTLRDLLDEIIKRYQLCNPSVQTAKEKLYMKSDLIPELYQISTANLSRTLKDLGLANGDELLIADETRARPISLRIRYQED</sequence>
<dbReference type="OrthoDB" id="5977743at2759"/>
<comment type="function">
    <text evidence="11">Catalytic subunit of the dimeric E1 enzyme, which activates NEDD8.</text>
</comment>
<dbReference type="GO" id="GO:0045116">
    <property type="term" value="P:protein neddylation"/>
    <property type="evidence" value="ECO:0007669"/>
    <property type="project" value="UniProtKB-UniRule"/>
</dbReference>
<evidence type="ECO:0000256" key="10">
    <source>
        <dbReference type="PROSITE-ProRule" id="PRU10132"/>
    </source>
</evidence>
<dbReference type="PANTHER" id="PTHR10953:SF6">
    <property type="entry name" value="NEDD8-ACTIVATING ENZYME E1 CATALYTIC SUBUNIT"/>
    <property type="match status" value="1"/>
</dbReference>
<gene>
    <name evidence="13" type="ORF">NAV_LOCUS422</name>
</gene>
<evidence type="ECO:0000256" key="11">
    <source>
        <dbReference type="RuleBase" id="RU368009"/>
    </source>
</evidence>
<keyword evidence="6 11" id="KW-0833">Ubl conjugation pathway</keyword>
<dbReference type="EMBL" id="UPTC01000025">
    <property type="protein sequence ID" value="VBB25592.1"/>
    <property type="molecule type" value="Genomic_DNA"/>
</dbReference>
<dbReference type="EC" id="6.2.1.64" evidence="8 11"/>
<evidence type="ECO:0000256" key="3">
    <source>
        <dbReference type="ARBA" id="ARBA00015203"/>
    </source>
</evidence>
<dbReference type="GO" id="GO:0005634">
    <property type="term" value="C:nucleus"/>
    <property type="evidence" value="ECO:0007669"/>
    <property type="project" value="TreeGrafter"/>
</dbReference>
<evidence type="ECO:0000256" key="1">
    <source>
        <dbReference type="ARBA" id="ARBA00005032"/>
    </source>
</evidence>
<evidence type="ECO:0000256" key="7">
    <source>
        <dbReference type="ARBA" id="ARBA00022840"/>
    </source>
</evidence>
<feature type="domain" description="E2 binding" evidence="12">
    <location>
        <begin position="351"/>
        <end position="435"/>
    </location>
</feature>
<keyword evidence="5 11" id="KW-0547">Nucleotide-binding</keyword>
<comment type="pathway">
    <text evidence="1 11">Protein modification; protein neddylation.</text>
</comment>
<dbReference type="InterPro" id="IPR045886">
    <property type="entry name" value="ThiF/MoeB/HesA"/>
</dbReference>
<dbReference type="InterPro" id="IPR033127">
    <property type="entry name" value="UBQ-activ_enz_E1_Cys_AS"/>
</dbReference>
<evidence type="ECO:0000313" key="13">
    <source>
        <dbReference type="EMBL" id="VBB25592.1"/>
    </source>
</evidence>
<proteinExistence type="inferred from homology"/>
<organism evidence="13 14">
    <name type="scientific">Acanthocheilonema viteae</name>
    <name type="common">Filarial nematode worm</name>
    <name type="synonym">Dipetalonema viteae</name>
    <dbReference type="NCBI Taxonomy" id="6277"/>
    <lineage>
        <taxon>Eukaryota</taxon>
        <taxon>Metazoa</taxon>
        <taxon>Ecdysozoa</taxon>
        <taxon>Nematoda</taxon>
        <taxon>Chromadorea</taxon>
        <taxon>Rhabditida</taxon>
        <taxon>Spirurina</taxon>
        <taxon>Spiruromorpha</taxon>
        <taxon>Filarioidea</taxon>
        <taxon>Onchocercidae</taxon>
        <taxon>Acanthocheilonema</taxon>
    </lineage>
</organism>
<keyword evidence="14" id="KW-1185">Reference proteome</keyword>
<evidence type="ECO:0000256" key="5">
    <source>
        <dbReference type="ARBA" id="ARBA00022741"/>
    </source>
</evidence>
<reference evidence="13 14" key="1">
    <citation type="submission" date="2018-08" db="EMBL/GenBank/DDBJ databases">
        <authorList>
            <person name="Laetsch R D."/>
            <person name="Stevens L."/>
            <person name="Kumar S."/>
            <person name="Blaxter L. M."/>
        </authorList>
    </citation>
    <scope>NUCLEOTIDE SEQUENCE [LARGE SCALE GENOMIC DNA]</scope>
</reference>
<name>A0A498RXT7_ACAVI</name>
<dbReference type="AlphaFoldDB" id="A0A498RXT7"/>
<accession>A0A498RXT7</accession>
<evidence type="ECO:0000256" key="6">
    <source>
        <dbReference type="ARBA" id="ARBA00022786"/>
    </source>
</evidence>
<protein>
    <recommendedName>
        <fullName evidence="3 11">NEDD8-activating enzyme E1 catalytic subunit</fullName>
        <ecNumber evidence="8 11">6.2.1.64</ecNumber>
    </recommendedName>
</protein>
<dbReference type="InterPro" id="IPR014929">
    <property type="entry name" value="E2-binding"/>
</dbReference>
<evidence type="ECO:0000259" key="12">
    <source>
        <dbReference type="SMART" id="SM01181"/>
    </source>
</evidence>
<dbReference type="Gene3D" id="3.40.50.720">
    <property type="entry name" value="NAD(P)-binding Rossmann-like Domain"/>
    <property type="match status" value="1"/>
</dbReference>
<dbReference type="PROSITE" id="PS00865">
    <property type="entry name" value="UBIQUITIN_ACTIVAT_2"/>
    <property type="match status" value="1"/>
</dbReference>
<evidence type="ECO:0000256" key="4">
    <source>
        <dbReference type="ARBA" id="ARBA00022598"/>
    </source>
</evidence>
<evidence type="ECO:0000313" key="14">
    <source>
        <dbReference type="Proteomes" id="UP000276991"/>
    </source>
</evidence>
<dbReference type="Pfam" id="PF00899">
    <property type="entry name" value="ThiF"/>
    <property type="match status" value="2"/>
</dbReference>
<evidence type="ECO:0000256" key="2">
    <source>
        <dbReference type="ARBA" id="ARBA00006310"/>
    </source>
</evidence>
<dbReference type="STRING" id="6277.A0A498RXT7"/>
<keyword evidence="7 11" id="KW-0067">ATP-binding</keyword>
<dbReference type="InterPro" id="IPR000594">
    <property type="entry name" value="ThiF_NAD_FAD-bd"/>
</dbReference>